<dbReference type="InterPro" id="IPR011611">
    <property type="entry name" value="PfkB_dom"/>
</dbReference>
<evidence type="ECO:0000313" key="5">
    <source>
        <dbReference type="EMBL" id="KOS68658.1"/>
    </source>
</evidence>
<evidence type="ECO:0000259" key="4">
    <source>
        <dbReference type="Pfam" id="PF00294"/>
    </source>
</evidence>
<accession>A0ABR5K171</accession>
<dbReference type="Gene3D" id="3.40.1190.20">
    <property type="match status" value="1"/>
</dbReference>
<evidence type="ECO:0000256" key="2">
    <source>
        <dbReference type="ARBA" id="ARBA00022679"/>
    </source>
</evidence>
<dbReference type="RefSeq" id="WP_053583502.1">
    <property type="nucleotide sequence ID" value="NZ_LGRV01000003.1"/>
</dbReference>
<dbReference type="InterPro" id="IPR002139">
    <property type="entry name" value="Ribo/fructo_kinase"/>
</dbReference>
<keyword evidence="2" id="KW-0808">Transferase</keyword>
<evidence type="ECO:0000313" key="6">
    <source>
        <dbReference type="Proteomes" id="UP000050668"/>
    </source>
</evidence>
<dbReference type="PANTHER" id="PTHR43085:SF57">
    <property type="entry name" value="CARBOHYDRATE KINASE PFKB DOMAIN-CONTAINING PROTEIN"/>
    <property type="match status" value="1"/>
</dbReference>
<dbReference type="Proteomes" id="UP000050668">
    <property type="component" value="Unassembled WGS sequence"/>
</dbReference>
<name>A0ABR5K171_9BACI</name>
<dbReference type="InterPro" id="IPR029056">
    <property type="entry name" value="Ribokinase-like"/>
</dbReference>
<dbReference type="PRINTS" id="PR00990">
    <property type="entry name" value="RIBOKINASE"/>
</dbReference>
<reference evidence="6" key="1">
    <citation type="submission" date="2015-07" db="EMBL/GenBank/DDBJ databases">
        <title>Fjat-14205 dsm 2895.</title>
        <authorList>
            <person name="Liu B."/>
            <person name="Wang J."/>
            <person name="Zhu Y."/>
            <person name="Liu G."/>
            <person name="Chen Q."/>
            <person name="Chen Z."/>
            <person name="Lan J."/>
            <person name="Che J."/>
            <person name="Ge C."/>
            <person name="Shi H."/>
            <person name="Pan Z."/>
            <person name="Liu X."/>
        </authorList>
    </citation>
    <scope>NUCLEOTIDE SEQUENCE [LARGE SCALE GENOMIC DNA]</scope>
    <source>
        <strain evidence="6">DSM 25560</strain>
    </source>
</reference>
<protein>
    <submittedName>
        <fullName evidence="5">2-keto-3-deoxygluconate kinase</fullName>
    </submittedName>
</protein>
<dbReference type="GO" id="GO:0016301">
    <property type="term" value="F:kinase activity"/>
    <property type="evidence" value="ECO:0007669"/>
    <property type="project" value="UniProtKB-KW"/>
</dbReference>
<dbReference type="PANTHER" id="PTHR43085">
    <property type="entry name" value="HEXOKINASE FAMILY MEMBER"/>
    <property type="match status" value="1"/>
</dbReference>
<organism evidence="5 6">
    <name type="scientific">Lysinibacillus contaminans</name>
    <dbReference type="NCBI Taxonomy" id="1293441"/>
    <lineage>
        <taxon>Bacteria</taxon>
        <taxon>Bacillati</taxon>
        <taxon>Bacillota</taxon>
        <taxon>Bacilli</taxon>
        <taxon>Bacillales</taxon>
        <taxon>Bacillaceae</taxon>
        <taxon>Lysinibacillus</taxon>
    </lineage>
</organism>
<proteinExistence type="inferred from homology"/>
<keyword evidence="6" id="KW-1185">Reference proteome</keyword>
<feature type="domain" description="Carbohydrate kinase PfkB" evidence="4">
    <location>
        <begin position="3"/>
        <end position="298"/>
    </location>
</feature>
<keyword evidence="3 5" id="KW-0418">Kinase</keyword>
<evidence type="ECO:0000256" key="1">
    <source>
        <dbReference type="ARBA" id="ARBA00010688"/>
    </source>
</evidence>
<sequence length="315" mass="34804">MDVITIGDALITMNPQTSGPLRFVNTFERKIGGAELNVAIGCSRLGLKTGWISRLGNDEFGRYISSYARGEGIDTSKVELVNGFPTSVYFKEILNEERINSYYYRHNSPTNVFKVEDIDEEYVKNSKVVHISGVFPAINDTNKDIVLQLVKLAKKNNVIVTFDPNIRLKLWSGEKAKAVLQSFLPFVDVLITGEEEAELLLGSTNIEELIELGKHYDISHIVLKRGEKGAIGYKGGELIDASPVISSKIVDTIGAGDGFATGYIYSLINDWSLERSLRFANAVACYVIGVPGDNEGLPYLEDMAVILGEKEQITR</sequence>
<evidence type="ECO:0000256" key="3">
    <source>
        <dbReference type="ARBA" id="ARBA00022777"/>
    </source>
</evidence>
<dbReference type="CDD" id="cd01166">
    <property type="entry name" value="KdgK"/>
    <property type="match status" value="1"/>
</dbReference>
<dbReference type="SUPFAM" id="SSF53613">
    <property type="entry name" value="Ribokinase-like"/>
    <property type="match status" value="1"/>
</dbReference>
<dbReference type="EMBL" id="LGRV01000003">
    <property type="protein sequence ID" value="KOS68658.1"/>
    <property type="molecule type" value="Genomic_DNA"/>
</dbReference>
<comment type="similarity">
    <text evidence="1">Belongs to the carbohydrate kinase PfkB family.</text>
</comment>
<dbReference type="InterPro" id="IPR050306">
    <property type="entry name" value="PfkB_Carbo_kinase"/>
</dbReference>
<gene>
    <name evidence="5" type="ORF">AEA09_08955</name>
</gene>
<dbReference type="Pfam" id="PF00294">
    <property type="entry name" value="PfkB"/>
    <property type="match status" value="1"/>
</dbReference>
<comment type="caution">
    <text evidence="5">The sequence shown here is derived from an EMBL/GenBank/DDBJ whole genome shotgun (WGS) entry which is preliminary data.</text>
</comment>